<dbReference type="InterPro" id="IPR000504">
    <property type="entry name" value="RRM_dom"/>
</dbReference>
<evidence type="ECO:0000259" key="2">
    <source>
        <dbReference type="PROSITE" id="PS50102"/>
    </source>
</evidence>
<dbReference type="InterPro" id="IPR012677">
    <property type="entry name" value="Nucleotide-bd_a/b_plait_sf"/>
</dbReference>
<evidence type="ECO:0000256" key="1">
    <source>
        <dbReference type="PROSITE-ProRule" id="PRU00176"/>
    </source>
</evidence>
<keyword evidence="1" id="KW-0694">RNA-binding</keyword>
<organism evidence="3 4">
    <name type="scientific">Phytophthora megakarya</name>
    <dbReference type="NCBI Taxonomy" id="4795"/>
    <lineage>
        <taxon>Eukaryota</taxon>
        <taxon>Sar</taxon>
        <taxon>Stramenopiles</taxon>
        <taxon>Oomycota</taxon>
        <taxon>Peronosporomycetes</taxon>
        <taxon>Peronosporales</taxon>
        <taxon>Peronosporaceae</taxon>
        <taxon>Phytophthora</taxon>
    </lineage>
</organism>
<evidence type="ECO:0000313" key="4">
    <source>
        <dbReference type="Proteomes" id="UP000198211"/>
    </source>
</evidence>
<dbReference type="InterPro" id="IPR035979">
    <property type="entry name" value="RBD_domain_sf"/>
</dbReference>
<sequence>MGLDIRTMIQEKTRWMASKLSLRNLRSKKRSRAAMETTELRPVALAGASRGFTGSSTQCNHFSRTPSGAYHEQWTDSSGGGNVLPDSRWKVCRMCHRKFSPLSMSRQYADFCSLDCKSAFMLGPGSLRQSRKLRRGKQLICDNMGDRGGISLLVRNISRRLRPEDIRKEFERYGEVRDVYIPKDYYTKEPKGFAFVEFRSEREADDARRNLDGVRIDGRDIRVVFAQERRKSTEQMRDRERCEFKAVC</sequence>
<dbReference type="GO" id="GO:0003723">
    <property type="term" value="F:RNA binding"/>
    <property type="evidence" value="ECO:0007669"/>
    <property type="project" value="UniProtKB-UniRule"/>
</dbReference>
<keyword evidence="4" id="KW-1185">Reference proteome</keyword>
<evidence type="ECO:0000313" key="3">
    <source>
        <dbReference type="EMBL" id="OWZ23884.1"/>
    </source>
</evidence>
<dbReference type="Pfam" id="PF00076">
    <property type="entry name" value="RRM_1"/>
    <property type="match status" value="1"/>
</dbReference>
<proteinExistence type="predicted"/>
<reference evidence="4" key="1">
    <citation type="submission" date="2017-03" db="EMBL/GenBank/DDBJ databases">
        <title>Phytopthora megakarya and P. palmivora, two closely related causual agents of cacao black pod achieved similar genome size and gene model numbers by different mechanisms.</title>
        <authorList>
            <person name="Ali S."/>
            <person name="Shao J."/>
            <person name="Larry D.J."/>
            <person name="Kronmiller B."/>
            <person name="Shen D."/>
            <person name="Strem M.D."/>
            <person name="Melnick R.L."/>
            <person name="Guiltinan M.J."/>
            <person name="Tyler B.M."/>
            <person name="Meinhardt L.W."/>
            <person name="Bailey B.A."/>
        </authorList>
    </citation>
    <scope>NUCLEOTIDE SEQUENCE [LARGE SCALE GENOMIC DNA]</scope>
    <source>
        <strain evidence="4">zdho120</strain>
    </source>
</reference>
<accession>A0A225X186</accession>
<dbReference type="SMART" id="SM00361">
    <property type="entry name" value="RRM_1"/>
    <property type="match status" value="1"/>
</dbReference>
<comment type="caution">
    <text evidence="3">The sequence shown here is derived from an EMBL/GenBank/DDBJ whole genome shotgun (WGS) entry which is preliminary data.</text>
</comment>
<name>A0A225X186_9STRA</name>
<dbReference type="AlphaFoldDB" id="A0A225X186"/>
<gene>
    <name evidence="3" type="ORF">PHMEG_0001177</name>
</gene>
<dbReference type="SUPFAM" id="SSF54928">
    <property type="entry name" value="RNA-binding domain, RBD"/>
    <property type="match status" value="1"/>
</dbReference>
<dbReference type="EMBL" id="NBNE01000039">
    <property type="protein sequence ID" value="OWZ23884.1"/>
    <property type="molecule type" value="Genomic_DNA"/>
</dbReference>
<dbReference type="Gene3D" id="3.30.70.330">
    <property type="match status" value="1"/>
</dbReference>
<dbReference type="InterPro" id="IPR050441">
    <property type="entry name" value="RBM"/>
</dbReference>
<dbReference type="OrthoDB" id="109916at2759"/>
<dbReference type="InterPro" id="IPR003954">
    <property type="entry name" value="RRM_euk-type"/>
</dbReference>
<dbReference type="PROSITE" id="PS50102">
    <property type="entry name" value="RRM"/>
    <property type="match status" value="1"/>
</dbReference>
<dbReference type="PANTHER" id="PTHR48034">
    <property type="entry name" value="TRANSFORMER-2 SEX-DETERMINING PROTEIN-RELATED"/>
    <property type="match status" value="1"/>
</dbReference>
<dbReference type="STRING" id="4795.A0A225X186"/>
<dbReference type="Proteomes" id="UP000198211">
    <property type="component" value="Unassembled WGS sequence"/>
</dbReference>
<feature type="domain" description="RRM" evidence="2">
    <location>
        <begin position="150"/>
        <end position="228"/>
    </location>
</feature>
<protein>
    <submittedName>
        <fullName evidence="3">DNA replication licensing factor</fullName>
    </submittedName>
</protein>
<dbReference type="SMART" id="SM00360">
    <property type="entry name" value="RRM"/>
    <property type="match status" value="1"/>
</dbReference>